<keyword evidence="6" id="KW-1185">Reference proteome</keyword>
<dbReference type="PROSITE" id="PS50297">
    <property type="entry name" value="ANK_REP_REGION"/>
    <property type="match status" value="1"/>
</dbReference>
<keyword evidence="1" id="KW-0677">Repeat</keyword>
<dbReference type="InterPro" id="IPR036770">
    <property type="entry name" value="Ankyrin_rpt-contain_sf"/>
</dbReference>
<dbReference type="InterPro" id="IPR002110">
    <property type="entry name" value="Ankyrin_rpt"/>
</dbReference>
<dbReference type="OrthoDB" id="823504at2759"/>
<dbReference type="PROSITE" id="PS50088">
    <property type="entry name" value="ANK_REPEAT"/>
    <property type="match status" value="1"/>
</dbReference>
<sequence length="241" mass="25478">MELFALELIPPAKRLRRAVHAGDALLVQRIIKAHPGLVHNPDTTPLGLSNSNLHLAASLGHADVARVLVALAHEEPTPALNELQQTALALAAAAGHTSAVHFLAERFPACILRRDAKGRDAVMEASRNGHDTVLQLLLTYAPGGHEAAVQNADLDGNTALHFASSNGNLLVLRTLLAAGADAERRNAWSWTAIAYSATVQAEVYLRGLVAETERRRRAGSGGSDMRKGGGVRLVEDVGGAD</sequence>
<proteinExistence type="predicted"/>
<evidence type="ECO:0000256" key="4">
    <source>
        <dbReference type="SAM" id="MobiDB-lite"/>
    </source>
</evidence>
<dbReference type="SUPFAM" id="SSF48403">
    <property type="entry name" value="Ankyrin repeat"/>
    <property type="match status" value="1"/>
</dbReference>
<evidence type="ECO:0000256" key="2">
    <source>
        <dbReference type="ARBA" id="ARBA00023043"/>
    </source>
</evidence>
<dbReference type="SMART" id="SM00248">
    <property type="entry name" value="ANK"/>
    <property type="match status" value="4"/>
</dbReference>
<feature type="region of interest" description="Disordered" evidence="4">
    <location>
        <begin position="215"/>
        <end position="241"/>
    </location>
</feature>
<dbReference type="Proteomes" id="UP000070501">
    <property type="component" value="Unassembled WGS sequence"/>
</dbReference>
<dbReference type="PANTHER" id="PTHR24173">
    <property type="entry name" value="ANKYRIN REPEAT CONTAINING"/>
    <property type="match status" value="1"/>
</dbReference>
<evidence type="ECO:0000313" key="5">
    <source>
        <dbReference type="EMBL" id="KXJ90029.1"/>
    </source>
</evidence>
<feature type="repeat" description="ANK" evidence="3">
    <location>
        <begin position="155"/>
        <end position="187"/>
    </location>
</feature>
<dbReference type="Pfam" id="PF12796">
    <property type="entry name" value="Ank_2"/>
    <property type="match status" value="1"/>
</dbReference>
<reference evidence="6" key="1">
    <citation type="submission" date="2016-02" db="EMBL/GenBank/DDBJ databases">
        <title>Draft genome sequence of Microdochium bolleyi, a fungal endophyte of beachgrass.</title>
        <authorList>
            <consortium name="DOE Joint Genome Institute"/>
            <person name="David A.S."/>
            <person name="May G."/>
            <person name="Haridas S."/>
            <person name="Lim J."/>
            <person name="Wang M."/>
            <person name="Labutti K."/>
            <person name="Lipzen A."/>
            <person name="Barry K."/>
            <person name="Grigoriev I.V."/>
        </authorList>
    </citation>
    <scope>NUCLEOTIDE SEQUENCE [LARGE SCALE GENOMIC DNA]</scope>
    <source>
        <strain evidence="6">J235TASD1</strain>
    </source>
</reference>
<evidence type="ECO:0000313" key="6">
    <source>
        <dbReference type="Proteomes" id="UP000070501"/>
    </source>
</evidence>
<dbReference type="Pfam" id="PF13857">
    <property type="entry name" value="Ank_5"/>
    <property type="match status" value="1"/>
</dbReference>
<evidence type="ECO:0000256" key="1">
    <source>
        <dbReference type="ARBA" id="ARBA00022737"/>
    </source>
</evidence>
<dbReference type="Gene3D" id="1.25.40.20">
    <property type="entry name" value="Ankyrin repeat-containing domain"/>
    <property type="match status" value="2"/>
</dbReference>
<organism evidence="5 6">
    <name type="scientific">Microdochium bolleyi</name>
    <dbReference type="NCBI Taxonomy" id="196109"/>
    <lineage>
        <taxon>Eukaryota</taxon>
        <taxon>Fungi</taxon>
        <taxon>Dikarya</taxon>
        <taxon>Ascomycota</taxon>
        <taxon>Pezizomycotina</taxon>
        <taxon>Sordariomycetes</taxon>
        <taxon>Xylariomycetidae</taxon>
        <taxon>Xylariales</taxon>
        <taxon>Microdochiaceae</taxon>
        <taxon>Microdochium</taxon>
    </lineage>
</organism>
<dbReference type="STRING" id="196109.A0A136IZ08"/>
<dbReference type="PANTHER" id="PTHR24173:SF74">
    <property type="entry name" value="ANKYRIN REPEAT DOMAIN-CONTAINING PROTEIN 16"/>
    <property type="match status" value="1"/>
</dbReference>
<gene>
    <name evidence="5" type="ORF">Micbo1qcDRAFT_189210</name>
</gene>
<dbReference type="AlphaFoldDB" id="A0A136IZ08"/>
<protein>
    <submittedName>
        <fullName evidence="5">Ankyrin repeat-containing domain protein</fullName>
    </submittedName>
</protein>
<dbReference type="InParanoid" id="A0A136IZ08"/>
<evidence type="ECO:0000256" key="3">
    <source>
        <dbReference type="PROSITE-ProRule" id="PRU00023"/>
    </source>
</evidence>
<dbReference type="EMBL" id="KQ964253">
    <property type="protein sequence ID" value="KXJ90029.1"/>
    <property type="molecule type" value="Genomic_DNA"/>
</dbReference>
<keyword evidence="2 3" id="KW-0040">ANK repeat</keyword>
<name>A0A136IZ08_9PEZI</name>
<accession>A0A136IZ08</accession>